<dbReference type="Gene3D" id="2.70.150.10">
    <property type="entry name" value="Calcium-transporting ATPase, cytoplasmic transduction domain A"/>
    <property type="match status" value="1"/>
</dbReference>
<feature type="transmembrane region" description="Helical" evidence="8">
    <location>
        <begin position="273"/>
        <end position="295"/>
    </location>
</feature>
<reference evidence="11 12" key="1">
    <citation type="journal article" date="2014" name="Genome Announc.">
        <title>Genome Sequence of the Microsporidian Species Nematocida sp1 Strain ERTm6 (ATCC PRA-372).</title>
        <authorList>
            <person name="Bakowski M.A."/>
            <person name="Priest M."/>
            <person name="Young S."/>
            <person name="Cuomo C.A."/>
            <person name="Troemel E.R."/>
        </authorList>
    </citation>
    <scope>NUCLEOTIDE SEQUENCE [LARGE SCALE GENOMIC DNA]</scope>
    <source>
        <strain evidence="11 12">ERTm6</strain>
    </source>
</reference>
<evidence type="ECO:0000256" key="2">
    <source>
        <dbReference type="ARBA" id="ARBA00022692"/>
    </source>
</evidence>
<keyword evidence="7 8" id="KW-0472">Membrane</keyword>
<dbReference type="InterPro" id="IPR023299">
    <property type="entry name" value="ATPase_P-typ_cyto_dom_N"/>
</dbReference>
<feature type="transmembrane region" description="Helical" evidence="8">
    <location>
        <begin position="39"/>
        <end position="56"/>
    </location>
</feature>
<keyword evidence="2 8" id="KW-0812">Transmembrane</keyword>
<dbReference type="GO" id="GO:0005524">
    <property type="term" value="F:ATP binding"/>
    <property type="evidence" value="ECO:0007669"/>
    <property type="project" value="InterPro"/>
</dbReference>
<dbReference type="SUPFAM" id="SSF81660">
    <property type="entry name" value="Metal cation-transporting ATPase, ATP-binding domain N"/>
    <property type="match status" value="1"/>
</dbReference>
<evidence type="ECO:0000256" key="4">
    <source>
        <dbReference type="ARBA" id="ARBA00022842"/>
    </source>
</evidence>
<dbReference type="GO" id="GO:0016887">
    <property type="term" value="F:ATP hydrolysis activity"/>
    <property type="evidence" value="ECO:0007669"/>
    <property type="project" value="InterPro"/>
</dbReference>
<dbReference type="InterPro" id="IPR018303">
    <property type="entry name" value="ATPase_P-typ_P_site"/>
</dbReference>
<keyword evidence="4" id="KW-0460">Magnesium</keyword>
<dbReference type="InterPro" id="IPR008250">
    <property type="entry name" value="ATPase_P-typ_transduc_dom_A_sf"/>
</dbReference>
<dbReference type="PANTHER" id="PTHR24092:SF150">
    <property type="entry name" value="PHOSPHOLIPID-TRANSPORTING ATPASE"/>
    <property type="match status" value="1"/>
</dbReference>
<dbReference type="EMBL" id="AKIJ01000002">
    <property type="protein sequence ID" value="KFG26691.1"/>
    <property type="molecule type" value="Genomic_DNA"/>
</dbReference>
<accession>A0A086J3H3</accession>
<dbReference type="InterPro" id="IPR032630">
    <property type="entry name" value="P_typ_ATPase_c"/>
</dbReference>
<dbReference type="PRINTS" id="PR00119">
    <property type="entry name" value="CATATPASE"/>
</dbReference>
<dbReference type="SUPFAM" id="SSF81653">
    <property type="entry name" value="Calcium ATPase, transduction domain A"/>
    <property type="match status" value="1"/>
</dbReference>
<feature type="transmembrane region" description="Helical" evidence="8">
    <location>
        <begin position="919"/>
        <end position="939"/>
    </location>
</feature>
<dbReference type="InterPro" id="IPR023298">
    <property type="entry name" value="ATPase_P-typ_TM_dom_sf"/>
</dbReference>
<dbReference type="AlphaFoldDB" id="A0A086J3H3"/>
<dbReference type="SFLD" id="SFLDS00003">
    <property type="entry name" value="Haloacid_Dehalogenase"/>
    <property type="match status" value="1"/>
</dbReference>
<feature type="transmembrane region" description="Helical" evidence="8">
    <location>
        <begin position="863"/>
        <end position="885"/>
    </location>
</feature>
<evidence type="ECO:0000256" key="7">
    <source>
        <dbReference type="ARBA" id="ARBA00023136"/>
    </source>
</evidence>
<dbReference type="GO" id="GO:0005886">
    <property type="term" value="C:plasma membrane"/>
    <property type="evidence" value="ECO:0007669"/>
    <property type="project" value="TreeGrafter"/>
</dbReference>
<dbReference type="RefSeq" id="XP_052905246.1">
    <property type="nucleotide sequence ID" value="XM_053048486.1"/>
</dbReference>
<dbReference type="GeneID" id="77675817"/>
<dbReference type="Gene3D" id="3.40.50.1000">
    <property type="entry name" value="HAD superfamily/HAD-like"/>
    <property type="match status" value="1"/>
</dbReference>
<dbReference type="Pfam" id="PF00702">
    <property type="entry name" value="Hydrolase"/>
    <property type="match status" value="1"/>
</dbReference>
<gene>
    <name evidence="11" type="ORF">NESG_00844</name>
</gene>
<dbReference type="Gene3D" id="3.40.1110.10">
    <property type="entry name" value="Calcium-transporting ATPase, cytoplasmic domain N"/>
    <property type="match status" value="1"/>
</dbReference>
<evidence type="ECO:0000313" key="12">
    <source>
        <dbReference type="Proteomes" id="UP000054524"/>
    </source>
</evidence>
<dbReference type="HOGENOM" id="CLU_000846_3_1_1"/>
<evidence type="ECO:0000259" key="9">
    <source>
        <dbReference type="Pfam" id="PF16209"/>
    </source>
</evidence>
<evidence type="ECO:0008006" key="13">
    <source>
        <dbReference type="Google" id="ProtNLM"/>
    </source>
</evidence>
<dbReference type="Pfam" id="PF16209">
    <property type="entry name" value="PhoLip_ATPase_N"/>
    <property type="match status" value="1"/>
</dbReference>
<evidence type="ECO:0000256" key="1">
    <source>
        <dbReference type="ARBA" id="ARBA00004141"/>
    </source>
</evidence>
<feature type="transmembrane region" description="Helical" evidence="8">
    <location>
        <begin position="315"/>
        <end position="335"/>
    </location>
</feature>
<keyword evidence="12" id="KW-1185">Reference proteome</keyword>
<dbReference type="InterPro" id="IPR032631">
    <property type="entry name" value="P-type_ATPase_N"/>
</dbReference>
<keyword evidence="3" id="KW-0479">Metal-binding</keyword>
<dbReference type="InterPro" id="IPR001757">
    <property type="entry name" value="P_typ_ATPase"/>
</dbReference>
<evidence type="ECO:0000313" key="11">
    <source>
        <dbReference type="EMBL" id="KFG26691.1"/>
    </source>
</evidence>
<protein>
    <recommendedName>
        <fullName evidence="13">P-type phospholipid transporter</fullName>
    </recommendedName>
</protein>
<proteinExistence type="predicted"/>
<feature type="transmembrane region" description="Helical" evidence="8">
    <location>
        <begin position="800"/>
        <end position="820"/>
    </location>
</feature>
<dbReference type="NCBIfam" id="TIGR01494">
    <property type="entry name" value="ATPase_P-type"/>
    <property type="match status" value="1"/>
</dbReference>
<sequence>MHVRVPKSFQHKTNSISTTSYTLITFLPGRLAKEMTKTFNLFFVILCCIVMIPNLTSFSKSSYILCISFYICTSILKTGINEIKKYRLDRKINKREVDVIRHENLTKIWREDINVGERVIIKKGEIIPVNTLVLGAYTEKGRGSGGCVPQIHIETSAIDGESALKLRSPLTAMGSTGALEPHEMAVLETIKVEYDPETQSGELAIEVQDPQMNAPVLQSIQIPITKKNVIPMGASIYTDATTIVLSLGGEQKKAKPSRIKGSIFINMISNISIYTMIAYLILLLISVVSACWFMVRSEWLLGSVAISITSDSMRTLVSNVLIFSSLIPLSLFVTLDGLRISYSIFIQSDTTMQSNETQTKCNTHGVLEDIGLISHVLSDKTGTLTLNQMTLKGFHLPGSSSLAIRDPKNLQALYQSMNVISILTVLLCHSVCMVNGEYIGTSQEEVCSLQYFRDNQIVLLSNQDGRVTIDIEGNILTAHVLGVLPFSPAIARMSVIVLVERKVFILTKGSDETVPNMCTLQVGGEYRTLTMAGTEISKESLQKISEDTTASSGLEEAAASEHRENIKKIIRVMENKSKTGKDYESLKGISLPIEFIMECEKLTEYIGTLYLEDTLQPDAAKTVRSITNKGTNLWMVTGDRKESAISCGILSGMASGVRAISGAEMMRIVESEPELLKEKSLVLFRCTPEHKKEIAHILRRAGNIVLAVGDGENDIGMIEEADIGVCVCGPESSRTSLSADLVIPSFSALGRLVMHHGPIALNRLRNVFLFFIFKSVCVAVCQCIYGGFVGASGSMAPSSLFLIFFNSLLTSPLSVEMGLFRRACIRKSVFDSFLRGVLYGVASFCVVYSLFGSIDVISMDGELGGHSLVSCFFSMCLFISTVSYFIYSAESFVIYSFLALFVSMMFFILIIGMDIGFEAFASPAFYLCAIYMILAGMAVERVSAVLRKNHAERQSSDVWEEQTVRA</sequence>
<evidence type="ECO:0000256" key="8">
    <source>
        <dbReference type="SAM" id="Phobius"/>
    </source>
</evidence>
<evidence type="ECO:0000259" key="10">
    <source>
        <dbReference type="Pfam" id="PF16212"/>
    </source>
</evidence>
<dbReference type="SFLD" id="SFLDG00002">
    <property type="entry name" value="C1.7:_P-type_atpase_like"/>
    <property type="match status" value="1"/>
</dbReference>
<dbReference type="Pfam" id="PF16212">
    <property type="entry name" value="PhoLip_ATPase_C"/>
    <property type="match status" value="1"/>
</dbReference>
<dbReference type="PROSITE" id="PS00154">
    <property type="entry name" value="ATPASE_E1_E2"/>
    <property type="match status" value="1"/>
</dbReference>
<feature type="transmembrane region" description="Helical" evidence="8">
    <location>
        <begin position="767"/>
        <end position="788"/>
    </location>
</feature>
<evidence type="ECO:0000256" key="3">
    <source>
        <dbReference type="ARBA" id="ARBA00022723"/>
    </source>
</evidence>
<comment type="caution">
    <text evidence="11">The sequence shown here is derived from an EMBL/GenBank/DDBJ whole genome shotgun (WGS) entry which is preliminary data.</text>
</comment>
<dbReference type="Proteomes" id="UP000054524">
    <property type="component" value="Unassembled WGS sequence"/>
</dbReference>
<dbReference type="SUPFAM" id="SSF56784">
    <property type="entry name" value="HAD-like"/>
    <property type="match status" value="1"/>
</dbReference>
<dbReference type="InterPro" id="IPR023214">
    <property type="entry name" value="HAD_sf"/>
</dbReference>
<feature type="transmembrane region" description="Helical" evidence="8">
    <location>
        <begin position="892"/>
        <end position="913"/>
    </location>
</feature>
<dbReference type="GO" id="GO:0140326">
    <property type="term" value="F:ATPase-coupled intramembrane lipid transporter activity"/>
    <property type="evidence" value="ECO:0007669"/>
    <property type="project" value="TreeGrafter"/>
</dbReference>
<evidence type="ECO:0000256" key="6">
    <source>
        <dbReference type="ARBA" id="ARBA00022989"/>
    </source>
</evidence>
<feature type="transmembrane region" description="Helical" evidence="8">
    <location>
        <begin position="832"/>
        <end position="851"/>
    </location>
</feature>
<organism evidence="11 12">
    <name type="scientific">Nematocida ausubeli (strain ATCC PRA-371 / ERTm2)</name>
    <name type="common">Nematode killer fungus</name>
    <dbReference type="NCBI Taxonomy" id="1913371"/>
    <lineage>
        <taxon>Eukaryota</taxon>
        <taxon>Fungi</taxon>
        <taxon>Fungi incertae sedis</taxon>
        <taxon>Microsporidia</taxon>
        <taxon>Nematocida</taxon>
    </lineage>
</organism>
<keyword evidence="5" id="KW-1278">Translocase</keyword>
<dbReference type="GO" id="GO:0045332">
    <property type="term" value="P:phospholipid translocation"/>
    <property type="evidence" value="ECO:0007669"/>
    <property type="project" value="TreeGrafter"/>
</dbReference>
<name>A0A086J3H3_NEMA1</name>
<dbReference type="InterPro" id="IPR036412">
    <property type="entry name" value="HAD-like_sf"/>
</dbReference>
<evidence type="ECO:0000256" key="5">
    <source>
        <dbReference type="ARBA" id="ARBA00022967"/>
    </source>
</evidence>
<dbReference type="PANTHER" id="PTHR24092">
    <property type="entry name" value="PROBABLE PHOSPHOLIPID-TRANSPORTING ATPASE"/>
    <property type="match status" value="1"/>
</dbReference>
<dbReference type="GO" id="GO:0046872">
    <property type="term" value="F:metal ion binding"/>
    <property type="evidence" value="ECO:0007669"/>
    <property type="project" value="UniProtKB-KW"/>
</dbReference>
<comment type="subcellular location">
    <subcellularLocation>
        <location evidence="1">Membrane</location>
        <topology evidence="1">Multi-pass membrane protein</topology>
    </subcellularLocation>
</comment>
<dbReference type="InterPro" id="IPR044492">
    <property type="entry name" value="P_typ_ATPase_HD_dom"/>
</dbReference>
<dbReference type="SUPFAM" id="SSF81665">
    <property type="entry name" value="Calcium ATPase, transmembrane domain M"/>
    <property type="match status" value="1"/>
</dbReference>
<feature type="domain" description="P-type ATPase C-terminal" evidence="10">
    <location>
        <begin position="737"/>
        <end position="821"/>
    </location>
</feature>
<feature type="domain" description="P-type ATPase N-terminal" evidence="9">
    <location>
        <begin position="8"/>
        <end position="64"/>
    </location>
</feature>
<feature type="transmembrane region" description="Helical" evidence="8">
    <location>
        <begin position="62"/>
        <end position="80"/>
    </location>
</feature>
<dbReference type="SFLD" id="SFLDF00027">
    <property type="entry name" value="p-type_atpase"/>
    <property type="match status" value="1"/>
</dbReference>
<keyword evidence="6 8" id="KW-1133">Transmembrane helix</keyword>